<keyword evidence="2" id="KW-1185">Reference proteome</keyword>
<reference evidence="1 2" key="1">
    <citation type="journal article" date="2022" name="Hortic Res">
        <title>A haplotype resolved chromosomal level avocado genome allows analysis of novel avocado genes.</title>
        <authorList>
            <person name="Nath O."/>
            <person name="Fletcher S.J."/>
            <person name="Hayward A."/>
            <person name="Shaw L.M."/>
            <person name="Masouleh A.K."/>
            <person name="Furtado A."/>
            <person name="Henry R.J."/>
            <person name="Mitter N."/>
        </authorList>
    </citation>
    <scope>NUCLEOTIDE SEQUENCE [LARGE SCALE GENOMIC DNA]</scope>
    <source>
        <strain evidence="2">cv. Hass</strain>
    </source>
</reference>
<organism evidence="1 2">
    <name type="scientific">Persea americana</name>
    <name type="common">Avocado</name>
    <dbReference type="NCBI Taxonomy" id="3435"/>
    <lineage>
        <taxon>Eukaryota</taxon>
        <taxon>Viridiplantae</taxon>
        <taxon>Streptophyta</taxon>
        <taxon>Embryophyta</taxon>
        <taxon>Tracheophyta</taxon>
        <taxon>Spermatophyta</taxon>
        <taxon>Magnoliopsida</taxon>
        <taxon>Magnoliidae</taxon>
        <taxon>Laurales</taxon>
        <taxon>Lauraceae</taxon>
        <taxon>Persea</taxon>
    </lineage>
</organism>
<protein>
    <submittedName>
        <fullName evidence="1">Uncharacterized protein</fullName>
    </submittedName>
</protein>
<accession>A0ACC2LNS5</accession>
<dbReference type="EMBL" id="CM056811">
    <property type="protein sequence ID" value="KAJ8635085.1"/>
    <property type="molecule type" value="Genomic_DNA"/>
</dbReference>
<comment type="caution">
    <text evidence="1">The sequence shown here is derived from an EMBL/GenBank/DDBJ whole genome shotgun (WGS) entry which is preliminary data.</text>
</comment>
<sequence length="241" mass="26796">MRGIRLPIIPVGGINAWSCTLFRTLCSSKINTSNSSNNTKEAVPQSYNDAYRQLQNLDFMTAAKILFTSPPKEKKFGFDFHLVQFFFACMPSLAVYLVAQYARYEIRRMEAEAELKKKQKEEEEKAKEMESSTMQEEGGSDPELLKVKVRLDALEEAVKEIVDETKKLSTGMTKDPEGGREDQPTNLQNISKPSGSAADNQHGKSTVGELTPDASGDKAREFNATASACQTGNRNSHESKK</sequence>
<evidence type="ECO:0000313" key="2">
    <source>
        <dbReference type="Proteomes" id="UP001234297"/>
    </source>
</evidence>
<proteinExistence type="predicted"/>
<name>A0ACC2LNS5_PERAE</name>
<gene>
    <name evidence="1" type="ORF">MRB53_009352</name>
</gene>
<dbReference type="Proteomes" id="UP001234297">
    <property type="component" value="Chromosome 3"/>
</dbReference>
<evidence type="ECO:0000313" key="1">
    <source>
        <dbReference type="EMBL" id="KAJ8635085.1"/>
    </source>
</evidence>